<name>A0A9D1RFN0_9FIRM</name>
<dbReference type="InterPro" id="IPR027417">
    <property type="entry name" value="P-loop_NTPase"/>
</dbReference>
<keyword evidence="2 7" id="KW-0812">Transmembrane</keyword>
<comment type="caution">
    <text evidence="9">The sequence shown here is derived from an EMBL/GenBank/DDBJ whole genome shotgun (WGS) entry which is preliminary data.</text>
</comment>
<dbReference type="SMART" id="SM00382">
    <property type="entry name" value="AAA"/>
    <property type="match status" value="1"/>
</dbReference>
<dbReference type="EMBL" id="DXGE01000034">
    <property type="protein sequence ID" value="HIW86500.1"/>
    <property type="molecule type" value="Genomic_DNA"/>
</dbReference>
<evidence type="ECO:0000256" key="1">
    <source>
        <dbReference type="ARBA" id="ARBA00004651"/>
    </source>
</evidence>
<dbReference type="PROSITE" id="PS50893">
    <property type="entry name" value="ABC_TRANSPORTER_2"/>
    <property type="match status" value="1"/>
</dbReference>
<reference evidence="9" key="2">
    <citation type="submission" date="2021-04" db="EMBL/GenBank/DDBJ databases">
        <authorList>
            <person name="Gilroy R."/>
        </authorList>
    </citation>
    <scope>NUCLEOTIDE SEQUENCE</scope>
    <source>
        <strain evidence="9">421</strain>
    </source>
</reference>
<dbReference type="Pfam" id="PF00005">
    <property type="entry name" value="ABC_tran"/>
    <property type="match status" value="1"/>
</dbReference>
<evidence type="ECO:0000259" key="8">
    <source>
        <dbReference type="PROSITE" id="PS50893"/>
    </source>
</evidence>
<dbReference type="InterPro" id="IPR003439">
    <property type="entry name" value="ABC_transporter-like_ATP-bd"/>
</dbReference>
<dbReference type="Proteomes" id="UP000824205">
    <property type="component" value="Unassembled WGS sequence"/>
</dbReference>
<evidence type="ECO:0000313" key="10">
    <source>
        <dbReference type="Proteomes" id="UP000824205"/>
    </source>
</evidence>
<keyword evidence="3" id="KW-0547">Nucleotide-binding</keyword>
<evidence type="ECO:0000256" key="6">
    <source>
        <dbReference type="ARBA" id="ARBA00023136"/>
    </source>
</evidence>
<dbReference type="GO" id="GO:0015421">
    <property type="term" value="F:ABC-type oligopeptide transporter activity"/>
    <property type="evidence" value="ECO:0007669"/>
    <property type="project" value="TreeGrafter"/>
</dbReference>
<gene>
    <name evidence="9" type="ORF">IAA48_08410</name>
</gene>
<dbReference type="SUPFAM" id="SSF90123">
    <property type="entry name" value="ABC transporter transmembrane region"/>
    <property type="match status" value="1"/>
</dbReference>
<reference evidence="9" key="1">
    <citation type="journal article" date="2021" name="PeerJ">
        <title>Extensive microbial diversity within the chicken gut microbiome revealed by metagenomics and culture.</title>
        <authorList>
            <person name="Gilroy R."/>
            <person name="Ravi A."/>
            <person name="Getino M."/>
            <person name="Pursley I."/>
            <person name="Horton D.L."/>
            <person name="Alikhan N.F."/>
            <person name="Baker D."/>
            <person name="Gharbi K."/>
            <person name="Hall N."/>
            <person name="Watson M."/>
            <person name="Adriaenssens E.M."/>
            <person name="Foster-Nyarko E."/>
            <person name="Jarju S."/>
            <person name="Secka A."/>
            <person name="Antonio M."/>
            <person name="Oren A."/>
            <person name="Chaudhuri R.R."/>
            <person name="La Ragione R."/>
            <person name="Hildebrand F."/>
            <person name="Pallen M.J."/>
        </authorList>
    </citation>
    <scope>NUCLEOTIDE SEQUENCE</scope>
    <source>
        <strain evidence="9">421</strain>
    </source>
</reference>
<proteinExistence type="predicted"/>
<dbReference type="InterPro" id="IPR017871">
    <property type="entry name" value="ABC_transporter-like_CS"/>
</dbReference>
<dbReference type="PANTHER" id="PTHR43394:SF1">
    <property type="entry name" value="ATP-BINDING CASSETTE SUB-FAMILY B MEMBER 10, MITOCHONDRIAL"/>
    <property type="match status" value="1"/>
</dbReference>
<dbReference type="InterPro" id="IPR039421">
    <property type="entry name" value="Type_1_exporter"/>
</dbReference>
<evidence type="ECO:0000256" key="3">
    <source>
        <dbReference type="ARBA" id="ARBA00022741"/>
    </source>
</evidence>
<feature type="transmembrane region" description="Helical" evidence="7">
    <location>
        <begin position="142"/>
        <end position="163"/>
    </location>
</feature>
<dbReference type="GO" id="GO:0016887">
    <property type="term" value="F:ATP hydrolysis activity"/>
    <property type="evidence" value="ECO:0007669"/>
    <property type="project" value="InterPro"/>
</dbReference>
<evidence type="ECO:0000256" key="5">
    <source>
        <dbReference type="ARBA" id="ARBA00022989"/>
    </source>
</evidence>
<dbReference type="AlphaFoldDB" id="A0A9D1RFN0"/>
<dbReference type="GO" id="GO:0005886">
    <property type="term" value="C:plasma membrane"/>
    <property type="evidence" value="ECO:0007669"/>
    <property type="project" value="UniProtKB-SubCell"/>
</dbReference>
<dbReference type="Gene3D" id="1.20.1560.10">
    <property type="entry name" value="ABC transporter type 1, transmembrane domain"/>
    <property type="match status" value="1"/>
</dbReference>
<dbReference type="Gene3D" id="3.40.50.300">
    <property type="entry name" value="P-loop containing nucleotide triphosphate hydrolases"/>
    <property type="match status" value="1"/>
</dbReference>
<feature type="domain" description="ABC transporter" evidence="8">
    <location>
        <begin position="353"/>
        <end position="593"/>
    </location>
</feature>
<evidence type="ECO:0000256" key="2">
    <source>
        <dbReference type="ARBA" id="ARBA00022692"/>
    </source>
</evidence>
<feature type="transmembrane region" description="Helical" evidence="7">
    <location>
        <begin position="32"/>
        <end position="50"/>
    </location>
</feature>
<sequence length="607" mass="68586">MPWIPVHEDTTVPVFKNILYAVKIIYKAHKPYLFWNIFSEFTYVIFRTYIQSVLFLKVLLSVIEGGYSFSYYVRILLIFFLVGLLDKLISNISDYKSLVGQKIVYKKLNNMIFEKACEVDINCYENPEFYDKYQRATEILTGGYFFAFALSLANVISAFIAFFSVTGTVATIDPAYLVFLIPVLLVFVVEVIKSRVVYKRDFSMATNNRIKAYAQRTLFLKDFSKDIRTSNIFEVIKSRFDNAVKSNVEILKKYGMKLFLFSMASSIMGEFLPIVGTYAYAGYQFVVTNDLTVSGFSVVLSAIDSVRLAAQSMAWGFSELSASALYFQNLREFFEYEPSVVSGNKKAPEFESIEFKNVSFRYPSAKTNSISNLSLKIEKGQTIAVVGINGAGKSTFVKLLMRFYDVTSGEILYNGINIKEYDLESLRAGIAAVFQDYRNFALSVNENVMCRECDETDKQLAGDALKKSGIYGKIQTLDRGADTVLTREFDEKGAGLSGGEAQKMAVARLFARDYDIAVLDEPSSALDPIAEYKMYENLIRETKAKTIIYISHRLSSAVLSDNIFVLENGRLIESGSHKQLMANGKEYARMFALQASSYRKEGDEIEA</sequence>
<dbReference type="PANTHER" id="PTHR43394">
    <property type="entry name" value="ATP-DEPENDENT PERMEASE MDL1, MITOCHONDRIAL"/>
    <property type="match status" value="1"/>
</dbReference>
<keyword evidence="4 9" id="KW-0067">ATP-binding</keyword>
<accession>A0A9D1RFN0</accession>
<dbReference type="InterPro" id="IPR003593">
    <property type="entry name" value="AAA+_ATPase"/>
</dbReference>
<dbReference type="GO" id="GO:0005524">
    <property type="term" value="F:ATP binding"/>
    <property type="evidence" value="ECO:0007669"/>
    <property type="project" value="UniProtKB-KW"/>
</dbReference>
<comment type="subcellular location">
    <subcellularLocation>
        <location evidence="1">Cell membrane</location>
        <topology evidence="1">Multi-pass membrane protein</topology>
    </subcellularLocation>
</comment>
<organism evidence="9 10">
    <name type="scientific">Candidatus Eubacterium faecipullorum</name>
    <dbReference type="NCBI Taxonomy" id="2838571"/>
    <lineage>
        <taxon>Bacteria</taxon>
        <taxon>Bacillati</taxon>
        <taxon>Bacillota</taxon>
        <taxon>Clostridia</taxon>
        <taxon>Eubacteriales</taxon>
        <taxon>Eubacteriaceae</taxon>
        <taxon>Eubacterium</taxon>
    </lineage>
</organism>
<dbReference type="SUPFAM" id="SSF52540">
    <property type="entry name" value="P-loop containing nucleoside triphosphate hydrolases"/>
    <property type="match status" value="1"/>
</dbReference>
<dbReference type="InterPro" id="IPR036640">
    <property type="entry name" value="ABC1_TM_sf"/>
</dbReference>
<dbReference type="PROSITE" id="PS00211">
    <property type="entry name" value="ABC_TRANSPORTER_1"/>
    <property type="match status" value="1"/>
</dbReference>
<keyword evidence="5 7" id="KW-1133">Transmembrane helix</keyword>
<feature type="transmembrane region" description="Helical" evidence="7">
    <location>
        <begin position="70"/>
        <end position="89"/>
    </location>
</feature>
<evidence type="ECO:0000313" key="9">
    <source>
        <dbReference type="EMBL" id="HIW86500.1"/>
    </source>
</evidence>
<evidence type="ECO:0000256" key="7">
    <source>
        <dbReference type="SAM" id="Phobius"/>
    </source>
</evidence>
<evidence type="ECO:0000256" key="4">
    <source>
        <dbReference type="ARBA" id="ARBA00022840"/>
    </source>
</evidence>
<feature type="transmembrane region" description="Helical" evidence="7">
    <location>
        <begin position="258"/>
        <end position="281"/>
    </location>
</feature>
<protein>
    <submittedName>
        <fullName evidence="9">ABC transporter ATP-binding protein/permease</fullName>
    </submittedName>
</protein>
<keyword evidence="6 7" id="KW-0472">Membrane</keyword>
<feature type="transmembrane region" description="Helical" evidence="7">
    <location>
        <begin position="175"/>
        <end position="192"/>
    </location>
</feature>